<evidence type="ECO:0000259" key="2">
    <source>
        <dbReference type="PROSITE" id="PS51674"/>
    </source>
</evidence>
<sequence length="105" mass="11242">MPGQWPARYDRVHLPHGWMENGSCLQRTDLPWIVDRPTATERLEMATVCGSCPVLAQCRLFAVGARVTAGFWAGAPRGDQLLQIPSQADPVSRPVAGSSDVGGAA</sequence>
<feature type="domain" description="4Fe-4S Wbl-type" evidence="2">
    <location>
        <begin position="23"/>
        <end position="82"/>
    </location>
</feature>
<keyword evidence="4" id="KW-1185">Reference proteome</keyword>
<reference evidence="3 4" key="1">
    <citation type="submission" date="2019-07" db="EMBL/GenBank/DDBJ databases">
        <title>Whole genome shotgun sequence of Cellulomonas aerilata NBRC 106308.</title>
        <authorList>
            <person name="Hosoyama A."/>
            <person name="Uohara A."/>
            <person name="Ohji S."/>
            <person name="Ichikawa N."/>
        </authorList>
    </citation>
    <scope>NUCLEOTIDE SEQUENCE [LARGE SCALE GENOMIC DNA]</scope>
    <source>
        <strain evidence="3 4">NBRC 106308</strain>
    </source>
</reference>
<evidence type="ECO:0000313" key="4">
    <source>
        <dbReference type="Proteomes" id="UP000321181"/>
    </source>
</evidence>
<dbReference type="OrthoDB" id="5148282at2"/>
<dbReference type="Proteomes" id="UP000321181">
    <property type="component" value="Unassembled WGS sequence"/>
</dbReference>
<name>A0A512DFA2_9CELL</name>
<proteinExistence type="predicted"/>
<dbReference type="PROSITE" id="PS51674">
    <property type="entry name" value="4FE4S_WBL"/>
    <property type="match status" value="1"/>
</dbReference>
<dbReference type="AlphaFoldDB" id="A0A512DFA2"/>
<gene>
    <name evidence="3" type="ORF">CAE01nite_28830</name>
</gene>
<dbReference type="EMBL" id="BJYY01000018">
    <property type="protein sequence ID" value="GEO35158.1"/>
    <property type="molecule type" value="Genomic_DNA"/>
</dbReference>
<comment type="caution">
    <text evidence="3">The sequence shown here is derived from an EMBL/GenBank/DDBJ whole genome shotgun (WGS) entry which is preliminary data.</text>
</comment>
<feature type="region of interest" description="Disordered" evidence="1">
    <location>
        <begin position="84"/>
        <end position="105"/>
    </location>
</feature>
<protein>
    <recommendedName>
        <fullName evidence="2">4Fe-4S Wbl-type domain-containing protein</fullName>
    </recommendedName>
</protein>
<dbReference type="InterPro" id="IPR034768">
    <property type="entry name" value="4FE4S_WBL"/>
</dbReference>
<organism evidence="3 4">
    <name type="scientific">Cellulomonas aerilata</name>
    <dbReference type="NCBI Taxonomy" id="515326"/>
    <lineage>
        <taxon>Bacteria</taxon>
        <taxon>Bacillati</taxon>
        <taxon>Actinomycetota</taxon>
        <taxon>Actinomycetes</taxon>
        <taxon>Micrococcales</taxon>
        <taxon>Cellulomonadaceae</taxon>
        <taxon>Cellulomonas</taxon>
    </lineage>
</organism>
<dbReference type="Pfam" id="PF02467">
    <property type="entry name" value="Whib"/>
    <property type="match status" value="1"/>
</dbReference>
<evidence type="ECO:0000313" key="3">
    <source>
        <dbReference type="EMBL" id="GEO35158.1"/>
    </source>
</evidence>
<evidence type="ECO:0000256" key="1">
    <source>
        <dbReference type="SAM" id="MobiDB-lite"/>
    </source>
</evidence>
<accession>A0A512DFA2</accession>